<organism evidence="1 2">
    <name type="scientific">Rhizobium alvei</name>
    <dbReference type="NCBI Taxonomy" id="1132659"/>
    <lineage>
        <taxon>Bacteria</taxon>
        <taxon>Pseudomonadati</taxon>
        <taxon>Pseudomonadota</taxon>
        <taxon>Alphaproteobacteria</taxon>
        <taxon>Hyphomicrobiales</taxon>
        <taxon>Rhizobiaceae</taxon>
        <taxon>Rhizobium/Agrobacterium group</taxon>
        <taxon>Rhizobium</taxon>
    </lineage>
</organism>
<dbReference type="EMBL" id="JAUOZU010000015">
    <property type="protein sequence ID" value="MDO6966109.1"/>
    <property type="molecule type" value="Genomic_DNA"/>
</dbReference>
<gene>
    <name evidence="1" type="ORF">Q4481_19290</name>
</gene>
<sequence length="631" mass="71450">MSIRAASSDGLEPPFRRLRIYAFDPAASLDMRTAVINSATVTLPWEQLEPGPIGEYIEVIDVDPASGGFYLPVDLNDPALLVQDGFPPSDGNPKFHQQMVYAVAMMTIRNFERALGRRVLWAQRPWDWKTRETVDRYVGRLRIYPHALREANAYYSPQKVGLLFGYFQASRIDFGTALPGGTIFTCLSHDIVAHETTHAILDGMHRRFIEASNPDLLAFHEAFADIVALFQHFTIEEAVYQQISQLRGDLSRRSLLSGLAIQFGNAIGHYGALRDAIDSIDPATGLPDPGALDRAIEPHERGAILVAAVFDAFLSIYRSRVEDLLRISTGDGTRFPDSDLHPDLIRRLTKEATKAASHVLRMCIRAVDYLPPVDINFGDYLRALITADADLVSDDARGYRIAVIEAFRRRGIFPRDCRSLSVDSLLWERPDTRIEIDWLKEIDFPYITDRREIYETATRRCADLFNWLWDNARISHEAMRSMGLWLREDAPKTIRRRQKDGDRRPRRPAVEVHSVRVANRVGPDGDQEQQLIIEITQERRGYRTPEAQQQVESRGRVAGLTADFVFRGGATLIVDLRTREVRYCISKDIASTERLAAQRAFQFGADSEALGATYFGAASRDEPFAFVHRML</sequence>
<evidence type="ECO:0008006" key="3">
    <source>
        <dbReference type="Google" id="ProtNLM"/>
    </source>
</evidence>
<protein>
    <recommendedName>
        <fullName evidence="3">Peptidase M4</fullName>
    </recommendedName>
</protein>
<evidence type="ECO:0000313" key="1">
    <source>
        <dbReference type="EMBL" id="MDO6966109.1"/>
    </source>
</evidence>
<dbReference type="CDD" id="cd09598">
    <property type="entry name" value="M4_like"/>
    <property type="match status" value="1"/>
</dbReference>
<evidence type="ECO:0000313" key="2">
    <source>
        <dbReference type="Proteomes" id="UP001174932"/>
    </source>
</evidence>
<comment type="caution">
    <text evidence="1">The sequence shown here is derived from an EMBL/GenBank/DDBJ whole genome shotgun (WGS) entry which is preliminary data.</text>
</comment>
<reference evidence="1" key="1">
    <citation type="journal article" date="2015" name="Int. J. Syst. Evol. Microbiol.">
        <title>Rhizobium alvei sp. nov., isolated from a freshwater river.</title>
        <authorList>
            <person name="Sheu S.Y."/>
            <person name="Huang H.W."/>
            <person name="Young C.C."/>
            <person name="Chen W.M."/>
        </authorList>
    </citation>
    <scope>NUCLEOTIDE SEQUENCE</scope>
    <source>
        <strain evidence="1">TNR-22</strain>
    </source>
</reference>
<dbReference type="SUPFAM" id="SSF55486">
    <property type="entry name" value="Metalloproteases ('zincins'), catalytic domain"/>
    <property type="match status" value="1"/>
</dbReference>
<dbReference type="Proteomes" id="UP001174932">
    <property type="component" value="Unassembled WGS sequence"/>
</dbReference>
<name>A0ABT8YQW0_9HYPH</name>
<proteinExistence type="predicted"/>
<accession>A0ABT8YQW0</accession>
<dbReference type="RefSeq" id="WP_304378031.1">
    <property type="nucleotide sequence ID" value="NZ_JAUOZU010000015.1"/>
</dbReference>
<reference evidence="1" key="2">
    <citation type="submission" date="2023-07" db="EMBL/GenBank/DDBJ databases">
        <authorList>
            <person name="Shen H."/>
        </authorList>
    </citation>
    <scope>NUCLEOTIDE SEQUENCE</scope>
    <source>
        <strain evidence="1">TNR-22</strain>
    </source>
</reference>
<keyword evidence="2" id="KW-1185">Reference proteome</keyword>